<evidence type="ECO:0000313" key="4">
    <source>
        <dbReference type="Proteomes" id="UP000192731"/>
    </source>
</evidence>
<dbReference type="Gene3D" id="3.30.70.270">
    <property type="match status" value="1"/>
</dbReference>
<dbReference type="InterPro" id="IPR043128">
    <property type="entry name" value="Rev_trsase/Diguanyl_cyclase"/>
</dbReference>
<dbReference type="RefSeq" id="WP_084052616.1">
    <property type="nucleotide sequence ID" value="NZ_FWWT01000013.1"/>
</dbReference>
<feature type="domain" description="GGDEF" evidence="2">
    <location>
        <begin position="258"/>
        <end position="390"/>
    </location>
</feature>
<dbReference type="Pfam" id="PF00990">
    <property type="entry name" value="GGDEF"/>
    <property type="match status" value="1"/>
</dbReference>
<dbReference type="OrthoDB" id="9783388at2"/>
<dbReference type="InterPro" id="IPR000160">
    <property type="entry name" value="GGDEF_dom"/>
</dbReference>
<feature type="transmembrane region" description="Helical" evidence="1">
    <location>
        <begin position="131"/>
        <end position="152"/>
    </location>
</feature>
<feature type="transmembrane region" description="Helical" evidence="1">
    <location>
        <begin position="75"/>
        <end position="95"/>
    </location>
</feature>
<organism evidence="3 4">
    <name type="scientific">Desulfonispora thiosulfatigenes DSM 11270</name>
    <dbReference type="NCBI Taxonomy" id="656914"/>
    <lineage>
        <taxon>Bacteria</taxon>
        <taxon>Bacillati</taxon>
        <taxon>Bacillota</taxon>
        <taxon>Clostridia</taxon>
        <taxon>Eubacteriales</taxon>
        <taxon>Peptococcaceae</taxon>
        <taxon>Desulfonispora</taxon>
    </lineage>
</organism>
<accession>A0A1W1V124</accession>
<protein>
    <submittedName>
        <fullName evidence="3">Diguanylate cyclase (GGDEF) domain-containing protein</fullName>
    </submittedName>
</protein>
<feature type="transmembrane region" description="Helical" evidence="1">
    <location>
        <begin position="40"/>
        <end position="63"/>
    </location>
</feature>
<dbReference type="STRING" id="656914.SAMN00017405_1225"/>
<dbReference type="PANTHER" id="PTHR45138:SF9">
    <property type="entry name" value="DIGUANYLATE CYCLASE DGCM-RELATED"/>
    <property type="match status" value="1"/>
</dbReference>
<keyword evidence="1" id="KW-1133">Transmembrane helix</keyword>
<keyword evidence="4" id="KW-1185">Reference proteome</keyword>
<feature type="transmembrane region" description="Helical" evidence="1">
    <location>
        <begin position="102"/>
        <end position="125"/>
    </location>
</feature>
<dbReference type="EMBL" id="FWWT01000013">
    <property type="protein sequence ID" value="SMB87047.1"/>
    <property type="molecule type" value="Genomic_DNA"/>
</dbReference>
<evidence type="ECO:0000256" key="1">
    <source>
        <dbReference type="SAM" id="Phobius"/>
    </source>
</evidence>
<sequence length="390" mass="44936">MLKEVKYSHKINVFKDLILELIHNNNSILHDSVKENIKRIYYSTIIAVFVHTSVILYFLFIVPSDTFIQTNWKKGIILTHTCLLVLMVVIFLITYNLRNQQYLTFFTFILQYLFIVFIILAGVIITTIDQLITTSITPFILATVTTGTIFLIRPLISFFIYLGSFAFYCKIISVTCTSGDLLLSNRVNGLLAVALGFALSLFMWQNFSLKIMQQRKIENQQNQLKQLAYHDFLTNLPNRRFFDEIIKKEMASIKLYGYESYIIVIDIDDFKNINDTYGHTVGDKVLKQLATLLQNNLRASDTIARLGGEEFIILLSRVSLEEAKIVADRFREIIMKNEFIVNEFTINITASLGLSILPGIESIDNYYQSADKALYRAKNDGKNKVRINLF</sequence>
<dbReference type="AlphaFoldDB" id="A0A1W1V124"/>
<dbReference type="NCBIfam" id="TIGR00254">
    <property type="entry name" value="GGDEF"/>
    <property type="match status" value="1"/>
</dbReference>
<keyword evidence="1" id="KW-0812">Transmembrane</keyword>
<evidence type="ECO:0000313" key="3">
    <source>
        <dbReference type="EMBL" id="SMB87047.1"/>
    </source>
</evidence>
<dbReference type="CDD" id="cd01949">
    <property type="entry name" value="GGDEF"/>
    <property type="match status" value="1"/>
</dbReference>
<feature type="transmembrane region" description="Helical" evidence="1">
    <location>
        <begin position="189"/>
        <end position="207"/>
    </location>
</feature>
<reference evidence="3 4" key="1">
    <citation type="submission" date="2017-04" db="EMBL/GenBank/DDBJ databases">
        <authorList>
            <person name="Afonso C.L."/>
            <person name="Miller P.J."/>
            <person name="Scott M.A."/>
            <person name="Spackman E."/>
            <person name="Goraichik I."/>
            <person name="Dimitrov K.M."/>
            <person name="Suarez D.L."/>
            <person name="Swayne D.E."/>
        </authorList>
    </citation>
    <scope>NUCLEOTIDE SEQUENCE [LARGE SCALE GENOMIC DNA]</scope>
    <source>
        <strain evidence="3 4">DSM 11270</strain>
    </source>
</reference>
<dbReference type="Proteomes" id="UP000192731">
    <property type="component" value="Unassembled WGS sequence"/>
</dbReference>
<keyword evidence="1" id="KW-0472">Membrane</keyword>
<dbReference type="PANTHER" id="PTHR45138">
    <property type="entry name" value="REGULATORY COMPONENTS OF SENSORY TRANSDUCTION SYSTEM"/>
    <property type="match status" value="1"/>
</dbReference>
<dbReference type="PROSITE" id="PS50887">
    <property type="entry name" value="GGDEF"/>
    <property type="match status" value="1"/>
</dbReference>
<dbReference type="SUPFAM" id="SSF55073">
    <property type="entry name" value="Nucleotide cyclase"/>
    <property type="match status" value="1"/>
</dbReference>
<gene>
    <name evidence="3" type="ORF">SAMN00017405_1225</name>
</gene>
<dbReference type="SMART" id="SM00267">
    <property type="entry name" value="GGDEF"/>
    <property type="match status" value="1"/>
</dbReference>
<proteinExistence type="predicted"/>
<name>A0A1W1V124_DESTI</name>
<dbReference type="InterPro" id="IPR029787">
    <property type="entry name" value="Nucleotide_cyclase"/>
</dbReference>
<dbReference type="GO" id="GO:0052621">
    <property type="term" value="F:diguanylate cyclase activity"/>
    <property type="evidence" value="ECO:0007669"/>
    <property type="project" value="TreeGrafter"/>
</dbReference>
<evidence type="ECO:0000259" key="2">
    <source>
        <dbReference type="PROSITE" id="PS50887"/>
    </source>
</evidence>
<dbReference type="FunFam" id="3.30.70.270:FF:000001">
    <property type="entry name" value="Diguanylate cyclase domain protein"/>
    <property type="match status" value="1"/>
</dbReference>
<dbReference type="InterPro" id="IPR050469">
    <property type="entry name" value="Diguanylate_Cyclase"/>
</dbReference>